<keyword evidence="5" id="KW-0970">Cilium biogenesis/degradation</keyword>
<evidence type="ECO:0000256" key="11">
    <source>
        <dbReference type="SAM" id="MobiDB-lite"/>
    </source>
</evidence>
<reference evidence="13 14" key="1">
    <citation type="submission" date="2014-03" db="EMBL/GenBank/DDBJ databases">
        <title>Draft genome of the hookworm Oesophagostomum dentatum.</title>
        <authorList>
            <person name="Mitreva M."/>
        </authorList>
    </citation>
    <scope>NUCLEOTIDE SEQUENCE [LARGE SCALE GENOMIC DNA]</scope>
    <source>
        <strain evidence="13 14">OD-Hann</strain>
    </source>
</reference>
<dbReference type="EMBL" id="KN561580">
    <property type="protein sequence ID" value="KHJ86086.1"/>
    <property type="molecule type" value="Genomic_DNA"/>
</dbReference>
<feature type="transmembrane region" description="Helical" evidence="12">
    <location>
        <begin position="186"/>
        <end position="207"/>
    </location>
</feature>
<evidence type="ECO:0000256" key="6">
    <source>
        <dbReference type="ARBA" id="ARBA00022989"/>
    </source>
</evidence>
<evidence type="ECO:0000256" key="2">
    <source>
        <dbReference type="ARBA" id="ARBA00004141"/>
    </source>
</evidence>
<name>A0A0B1SQC1_OESDE</name>
<dbReference type="GO" id="GO:0060271">
    <property type="term" value="P:cilium assembly"/>
    <property type="evidence" value="ECO:0007669"/>
    <property type="project" value="TreeGrafter"/>
</dbReference>
<evidence type="ECO:0000256" key="10">
    <source>
        <dbReference type="ARBA" id="ARBA00025631"/>
    </source>
</evidence>
<comment type="subcellular location">
    <subcellularLocation>
        <location evidence="1">Cell projection</location>
        <location evidence="1">Cilium</location>
    </subcellularLocation>
    <subcellularLocation>
        <location evidence="2">Membrane</location>
        <topology evidence="2">Multi-pass membrane protein</topology>
    </subcellularLocation>
</comment>
<dbReference type="GO" id="GO:0035869">
    <property type="term" value="C:ciliary transition zone"/>
    <property type="evidence" value="ECO:0007669"/>
    <property type="project" value="TreeGrafter"/>
</dbReference>
<feature type="compositionally biased region" description="Basic and acidic residues" evidence="11">
    <location>
        <begin position="23"/>
        <end position="36"/>
    </location>
</feature>
<keyword evidence="14" id="KW-1185">Reference proteome</keyword>
<evidence type="ECO:0000256" key="4">
    <source>
        <dbReference type="ARBA" id="ARBA00022692"/>
    </source>
</evidence>
<keyword evidence="4 12" id="KW-0812">Transmembrane</keyword>
<feature type="transmembrane region" description="Helical" evidence="12">
    <location>
        <begin position="154"/>
        <end position="174"/>
    </location>
</feature>
<evidence type="ECO:0000256" key="5">
    <source>
        <dbReference type="ARBA" id="ARBA00022794"/>
    </source>
</evidence>
<evidence type="ECO:0000313" key="13">
    <source>
        <dbReference type="EMBL" id="KHJ86086.1"/>
    </source>
</evidence>
<feature type="transmembrane region" description="Helical" evidence="12">
    <location>
        <begin position="227"/>
        <end position="246"/>
    </location>
</feature>
<keyword evidence="7" id="KW-0969">Cilium</keyword>
<dbReference type="OrthoDB" id="550113at2759"/>
<dbReference type="GO" id="GO:0016020">
    <property type="term" value="C:membrane"/>
    <property type="evidence" value="ECO:0007669"/>
    <property type="project" value="UniProtKB-SubCell"/>
</dbReference>
<keyword evidence="8 12" id="KW-0472">Membrane</keyword>
<gene>
    <name evidence="13" type="ORF">OESDEN_14175</name>
</gene>
<sequence length="274" mass="30460">MHLFNPGPAWHQLPPIKSASNSSREESVKEVREVHPSEQAAPQSRDATPEAGGQSVLQRVFHGLVRRRDGELVRRNVPSQAVESTAPRSEPMVYVERKGKFRPMKKNLFERQQEIGMNKVQEDIFSSVIGFISSKHPDVAVAYSFQNNFHNVSMIMQGFLSGLTVAEAVFAFNFANEELILHGYRWMSLPVHVVFLICFTIGCVAAIDRTGFYGWSIAGLKKTLSHGGIIGIILWSIGLMASAACIRFDEAIAPIVVSLMLLGYYIKEGANQQL</sequence>
<keyword evidence="9" id="KW-0966">Cell projection</keyword>
<dbReference type="Proteomes" id="UP000053660">
    <property type="component" value="Unassembled WGS sequence"/>
</dbReference>
<evidence type="ECO:0000313" key="14">
    <source>
        <dbReference type="Proteomes" id="UP000053660"/>
    </source>
</evidence>
<accession>A0A0B1SQC1</accession>
<proteinExistence type="inferred from homology"/>
<dbReference type="AlphaFoldDB" id="A0A0B1SQC1"/>
<evidence type="ECO:0000256" key="7">
    <source>
        <dbReference type="ARBA" id="ARBA00023069"/>
    </source>
</evidence>
<evidence type="ECO:0000256" key="1">
    <source>
        <dbReference type="ARBA" id="ARBA00004138"/>
    </source>
</evidence>
<organism evidence="13 14">
    <name type="scientific">Oesophagostomum dentatum</name>
    <name type="common">Nodular worm</name>
    <dbReference type="NCBI Taxonomy" id="61180"/>
    <lineage>
        <taxon>Eukaryota</taxon>
        <taxon>Metazoa</taxon>
        <taxon>Ecdysozoa</taxon>
        <taxon>Nematoda</taxon>
        <taxon>Chromadorea</taxon>
        <taxon>Rhabditida</taxon>
        <taxon>Rhabditina</taxon>
        <taxon>Rhabditomorpha</taxon>
        <taxon>Strongyloidea</taxon>
        <taxon>Strongylidae</taxon>
        <taxon>Oesophagostomum</taxon>
    </lineage>
</organism>
<protein>
    <submittedName>
        <fullName evidence="13">Uncharacterized protein</fullName>
    </submittedName>
</protein>
<comment type="similarity">
    <text evidence="3">Belongs to the TMEM237 family.</text>
</comment>
<evidence type="ECO:0000256" key="3">
    <source>
        <dbReference type="ARBA" id="ARBA00008783"/>
    </source>
</evidence>
<dbReference type="PANTHER" id="PTHR28388:SF1">
    <property type="entry name" value="TRANSMEMBRANE PROTEIN 237"/>
    <property type="match status" value="1"/>
</dbReference>
<comment type="function">
    <text evidence="10">Component of the transition zone in primary cilia. Required for ciliogenesis.</text>
</comment>
<dbReference type="Pfam" id="PF15383">
    <property type="entry name" value="TMEM237"/>
    <property type="match status" value="1"/>
</dbReference>
<dbReference type="PANTHER" id="PTHR28388">
    <property type="entry name" value="TRANSMEMBRANE PROTEIN 237"/>
    <property type="match status" value="1"/>
</dbReference>
<dbReference type="InterPro" id="IPR029409">
    <property type="entry name" value="TMEM237"/>
</dbReference>
<evidence type="ECO:0000256" key="12">
    <source>
        <dbReference type="SAM" id="Phobius"/>
    </source>
</evidence>
<feature type="region of interest" description="Disordered" evidence="11">
    <location>
        <begin position="1"/>
        <end position="53"/>
    </location>
</feature>
<evidence type="ECO:0000256" key="8">
    <source>
        <dbReference type="ARBA" id="ARBA00023136"/>
    </source>
</evidence>
<evidence type="ECO:0000256" key="9">
    <source>
        <dbReference type="ARBA" id="ARBA00023273"/>
    </source>
</evidence>
<keyword evidence="6 12" id="KW-1133">Transmembrane helix</keyword>